<feature type="domain" description="Aldehyde dehydrogenase" evidence="2">
    <location>
        <begin position="4"/>
        <end position="60"/>
    </location>
</feature>
<sequence length="74" mass="8284">MPHGPLVFPALLYPVQAGMKVWREEPFGPVVPVARCAHTEEAIQYLINSDHGQQSRWASSAPNRRKWPTSSTNS</sequence>
<dbReference type="InterPro" id="IPR015590">
    <property type="entry name" value="Aldehyde_DH_dom"/>
</dbReference>
<comment type="caution">
    <text evidence="3">The sequence shown here is derived from an EMBL/GenBank/DDBJ whole genome shotgun (WGS) entry which is preliminary data.</text>
</comment>
<dbReference type="Pfam" id="PF00171">
    <property type="entry name" value="Aldedh"/>
    <property type="match status" value="1"/>
</dbReference>
<name>A0ABX1HCF9_9BACT</name>
<dbReference type="SUPFAM" id="SSF53720">
    <property type="entry name" value="ALDH-like"/>
    <property type="match status" value="1"/>
</dbReference>
<accession>A0ABX1HCF9</accession>
<proteinExistence type="predicted"/>
<feature type="region of interest" description="Disordered" evidence="1">
    <location>
        <begin position="51"/>
        <end position="74"/>
    </location>
</feature>
<dbReference type="Gene3D" id="3.40.309.10">
    <property type="entry name" value="Aldehyde Dehydrogenase, Chain A, domain 2"/>
    <property type="match status" value="1"/>
</dbReference>
<dbReference type="EMBL" id="JAAVTK010000001">
    <property type="protein sequence ID" value="NKI87894.1"/>
    <property type="molecule type" value="Genomic_DNA"/>
</dbReference>
<dbReference type="InterPro" id="IPR016161">
    <property type="entry name" value="Ald_DH/histidinol_DH"/>
</dbReference>
<dbReference type="Proteomes" id="UP000717634">
    <property type="component" value="Unassembled WGS sequence"/>
</dbReference>
<dbReference type="InterPro" id="IPR016163">
    <property type="entry name" value="Ald_DH_C"/>
</dbReference>
<dbReference type="RefSeq" id="WP_210427905.1">
    <property type="nucleotide sequence ID" value="NZ_JAAVTK010000001.1"/>
</dbReference>
<evidence type="ECO:0000313" key="4">
    <source>
        <dbReference type="Proteomes" id="UP000717634"/>
    </source>
</evidence>
<evidence type="ECO:0000313" key="3">
    <source>
        <dbReference type="EMBL" id="NKI87894.1"/>
    </source>
</evidence>
<gene>
    <name evidence="3" type="ORF">HBN54_000473</name>
</gene>
<keyword evidence="4" id="KW-1185">Reference proteome</keyword>
<evidence type="ECO:0000259" key="2">
    <source>
        <dbReference type="Pfam" id="PF00171"/>
    </source>
</evidence>
<evidence type="ECO:0000256" key="1">
    <source>
        <dbReference type="SAM" id="MobiDB-lite"/>
    </source>
</evidence>
<protein>
    <submittedName>
        <fullName evidence="3">Acyl-CoA reductase-like NAD-dependent aldehyde dehydrogenase</fullName>
    </submittedName>
</protein>
<reference evidence="3 4" key="1">
    <citation type="submission" date="2020-03" db="EMBL/GenBank/DDBJ databases">
        <title>Genomic Encyclopedia of Type Strains, Phase IV (KMG-V): Genome sequencing to study the core and pangenomes of soil and plant-associated prokaryotes.</title>
        <authorList>
            <person name="Whitman W."/>
        </authorList>
    </citation>
    <scope>NUCLEOTIDE SEQUENCE [LARGE SCALE GENOMIC DNA]</scope>
    <source>
        <strain evidence="3 4">1B</strain>
    </source>
</reference>
<organism evidence="3 4">
    <name type="scientific">Hymenobacter artigasi</name>
    <dbReference type="NCBI Taxonomy" id="2719616"/>
    <lineage>
        <taxon>Bacteria</taxon>
        <taxon>Pseudomonadati</taxon>
        <taxon>Bacteroidota</taxon>
        <taxon>Cytophagia</taxon>
        <taxon>Cytophagales</taxon>
        <taxon>Hymenobacteraceae</taxon>
        <taxon>Hymenobacter</taxon>
    </lineage>
</organism>